<dbReference type="AlphaFoldDB" id="A0A5S3UUP6"/>
<accession>A0A5S3UUP6</accession>
<evidence type="ECO:0000313" key="2">
    <source>
        <dbReference type="Proteomes" id="UP000305729"/>
    </source>
</evidence>
<proteinExistence type="predicted"/>
<reference evidence="1 2" key="1">
    <citation type="submission" date="2019-10" db="EMBL/GenBank/DDBJ databases">
        <title>Pseudoalteromonas rubra S4059.</title>
        <authorList>
            <person name="Paulsen S."/>
            <person name="Wang X."/>
        </authorList>
    </citation>
    <scope>NUCLEOTIDE SEQUENCE [LARGE SCALE GENOMIC DNA]</scope>
    <source>
        <strain evidence="1 2">S4059</strain>
    </source>
</reference>
<protein>
    <submittedName>
        <fullName evidence="1">Uncharacterized protein</fullName>
    </submittedName>
</protein>
<dbReference type="EMBL" id="CP045429">
    <property type="protein sequence ID" value="QPB82809.1"/>
    <property type="molecule type" value="Genomic_DNA"/>
</dbReference>
<dbReference type="RefSeq" id="WP_138539042.1">
    <property type="nucleotide sequence ID" value="NZ_CP045429.1"/>
</dbReference>
<evidence type="ECO:0000313" key="1">
    <source>
        <dbReference type="EMBL" id="QPB82809.1"/>
    </source>
</evidence>
<organism evidence="1 2">
    <name type="scientific">Pseudoalteromonas rubra</name>
    <dbReference type="NCBI Taxonomy" id="43658"/>
    <lineage>
        <taxon>Bacteria</taxon>
        <taxon>Pseudomonadati</taxon>
        <taxon>Pseudomonadota</taxon>
        <taxon>Gammaproteobacteria</taxon>
        <taxon>Alteromonadales</taxon>
        <taxon>Pseudoalteromonadaceae</taxon>
        <taxon>Pseudoalteromonas</taxon>
    </lineage>
</organism>
<sequence length="96" mass="10894">MDNLKNLRKELRAWGRYWASKETVGGYASKSNVERLRECCELGGVFSSDAHLFSHGSQGIKVPEHIEDMTKKVNQLSDNYRKVITGRYVKGFVGKS</sequence>
<dbReference type="Proteomes" id="UP000305729">
    <property type="component" value="Chromosome 1"/>
</dbReference>
<gene>
    <name evidence="1" type="ORF">CWC22_007280</name>
</gene>
<name>A0A5S3UUP6_9GAMM</name>